<evidence type="ECO:0000313" key="2">
    <source>
        <dbReference type="EMBL" id="CDJ45623.1"/>
    </source>
</evidence>
<organism evidence="2 3">
    <name type="scientific">Eimeria brunetti</name>
    <dbReference type="NCBI Taxonomy" id="51314"/>
    <lineage>
        <taxon>Eukaryota</taxon>
        <taxon>Sar</taxon>
        <taxon>Alveolata</taxon>
        <taxon>Apicomplexa</taxon>
        <taxon>Conoidasida</taxon>
        <taxon>Coccidia</taxon>
        <taxon>Eucoccidiorida</taxon>
        <taxon>Eimeriorina</taxon>
        <taxon>Eimeriidae</taxon>
        <taxon>Eimeria</taxon>
    </lineage>
</organism>
<feature type="chain" id="PRO_5004673438" evidence="1">
    <location>
        <begin position="24"/>
        <end position="260"/>
    </location>
</feature>
<name>U6L8T9_9EIME</name>
<reference evidence="2" key="1">
    <citation type="submission" date="2013-10" db="EMBL/GenBank/DDBJ databases">
        <title>Genomic analysis of the causative agents of coccidiosis in chickens.</title>
        <authorList>
            <person name="Reid A.J."/>
            <person name="Blake D."/>
            <person name="Billington K."/>
            <person name="Browne H."/>
            <person name="Dunn M."/>
            <person name="Hung S."/>
            <person name="Kawahara F."/>
            <person name="Miranda-Saavedra D."/>
            <person name="Mourier T."/>
            <person name="Nagra H."/>
            <person name="Otto T.D."/>
            <person name="Rawlings N."/>
            <person name="Sanchez A."/>
            <person name="Sanders M."/>
            <person name="Subramaniam C."/>
            <person name="Tay Y."/>
            <person name="Dear P."/>
            <person name="Doerig C."/>
            <person name="Gruber A."/>
            <person name="Parkinson J."/>
            <person name="Shirley M."/>
            <person name="Wan K.L."/>
            <person name="Berriman M."/>
            <person name="Tomley F."/>
            <person name="Pain A."/>
        </authorList>
    </citation>
    <scope>NUCLEOTIDE SEQUENCE [LARGE SCALE GENOMIC DNA]</scope>
    <source>
        <strain evidence="2">Houghton</strain>
    </source>
</reference>
<dbReference type="VEuPathDB" id="ToxoDB:EBH_0017790"/>
<evidence type="ECO:0000256" key="1">
    <source>
        <dbReference type="SAM" id="SignalP"/>
    </source>
</evidence>
<evidence type="ECO:0000313" key="3">
    <source>
        <dbReference type="Proteomes" id="UP000030750"/>
    </source>
</evidence>
<feature type="signal peptide" evidence="1">
    <location>
        <begin position="1"/>
        <end position="23"/>
    </location>
</feature>
<reference evidence="2" key="2">
    <citation type="submission" date="2013-10" db="EMBL/GenBank/DDBJ databases">
        <authorList>
            <person name="Aslett M."/>
        </authorList>
    </citation>
    <scope>NUCLEOTIDE SEQUENCE [LARGE SCALE GENOMIC DNA]</scope>
    <source>
        <strain evidence="2">Houghton</strain>
    </source>
</reference>
<keyword evidence="1" id="KW-0732">Signal</keyword>
<dbReference type="EMBL" id="HG710173">
    <property type="protein sequence ID" value="CDJ45623.1"/>
    <property type="molecule type" value="Genomic_DNA"/>
</dbReference>
<dbReference type="AlphaFoldDB" id="U6L8T9"/>
<proteinExistence type="predicted"/>
<accession>U6L8T9</accession>
<sequence>MVFYKTAAAVCLVALYGLQSDAAGKTTTYKFKAVDVDDEAYVAARLVRNGKLAVHISEVAKDADLVSGLQKKVAPTAAQGKQSGTSTESCKKVMEESALKDIFHRAFTYKESNNYRELFQKALDAGIAVFKENGYQNKWEEIWESDDGASLAYLLGSNSTKIGCVVGQCIKVETDTTDDSDPTEESTGDDVLFCELSPAAKKNEAPFDEDYFNGLIARTAQIAQMTEEDLQSSSNDGTAAAAVPTTLAAGVVAMLTAVSV</sequence>
<protein>
    <submittedName>
        <fullName evidence="2">SAG family member</fullName>
    </submittedName>
</protein>
<keyword evidence="3" id="KW-1185">Reference proteome</keyword>
<gene>
    <name evidence="2" type="ORF">EBH_0017790</name>
</gene>
<dbReference type="Proteomes" id="UP000030750">
    <property type="component" value="Unassembled WGS sequence"/>
</dbReference>